<evidence type="ECO:0000256" key="14">
    <source>
        <dbReference type="SAM" id="Phobius"/>
    </source>
</evidence>
<feature type="transmembrane region" description="Helical" evidence="14">
    <location>
        <begin position="85"/>
        <end position="102"/>
    </location>
</feature>
<feature type="transmembrane region" description="Helical" evidence="14">
    <location>
        <begin position="316"/>
        <end position="337"/>
    </location>
</feature>
<evidence type="ECO:0000256" key="2">
    <source>
        <dbReference type="ARBA" id="ARBA00004922"/>
    </source>
</evidence>
<feature type="transmembrane region" description="Helical" evidence="14">
    <location>
        <begin position="387"/>
        <end position="406"/>
    </location>
</feature>
<dbReference type="AlphaFoldDB" id="A0A0H5RC04"/>
<feature type="transmembrane region" description="Helical" evidence="14">
    <location>
        <begin position="157"/>
        <end position="178"/>
    </location>
</feature>
<evidence type="ECO:0000256" key="8">
    <source>
        <dbReference type="ARBA" id="ARBA00022692"/>
    </source>
</evidence>
<accession>A0A0H5RC04</accession>
<dbReference type="PANTHER" id="PTHR12989:SF10">
    <property type="entry name" value="DOL-P-GLC:GLC(2)MAN(9)GLCNAC(2)-PP-DOL ALPHA-1,2-GLUCOSYLTRANSFERASE-RELATED"/>
    <property type="match status" value="1"/>
</dbReference>
<feature type="transmembrane region" description="Helical" evidence="14">
    <location>
        <begin position="212"/>
        <end position="234"/>
    </location>
</feature>
<comment type="catalytic activity">
    <reaction evidence="13">
        <text>an alpha-D-Glc-(1-&gt;3)-alpha-D-Glc-(1-&gt;3)-alpha-D-Man-(1-&gt;2)-alpha-D-Man-(1-&gt;2)-alpha-D-Man-(1-&gt;3)-[alpha-D-Man-(1-&gt;2)-alpha-D-Man-(1-&gt;3)-[alpha-D-Man-(1-&gt;2)-alpha-D-Man-(1-&gt;6)]-alpha-D-Man-(1-&gt;6)]-beta-D-Man-(1-&gt;4)-beta-D-GlcNAc-(1-&gt;4)-alpha-D-GlcNAc-diphospho-di-trans,poly-cis-dolichol + a di-trans,poly-cis-dolichyl beta-D-glucosyl phosphate = a alpha-D-Glc-(1-&gt;2)-alpha-D-Glc-(1-&gt;3)-alpha-D-Glc-(1-&gt;3)-alpha-D-Man-(1-&gt;2)-alpha-D-Man-(1-&gt;2)-alpha-D-Man-(1-&gt;3)-[alpha-D-Man-(1-&gt;2)-alpha-D-Man-(1-&gt;3)-[alpha-D-Man-(1-&gt;2)-alpha-D-Man-(1-&gt;6)]-alpha-D-Man-(1-&gt;6)]-beta-D-Man-(1-&gt;4)-beta-D-GlcNAc-(1-&gt;4)-alpha-D-GlcNAc-diphospho-di-trans,poly-cis-dolichol + a di-trans,poly-cis-dolichyl phosphate + H(+)</text>
        <dbReference type="Rhea" id="RHEA:29543"/>
        <dbReference type="Rhea" id="RHEA-COMP:19498"/>
        <dbReference type="Rhea" id="RHEA-COMP:19502"/>
        <dbReference type="Rhea" id="RHEA-COMP:19512"/>
        <dbReference type="Rhea" id="RHEA-COMP:19522"/>
        <dbReference type="ChEBI" id="CHEBI:15378"/>
        <dbReference type="ChEBI" id="CHEBI:57525"/>
        <dbReference type="ChEBI" id="CHEBI:57683"/>
        <dbReference type="ChEBI" id="CHEBI:132522"/>
        <dbReference type="ChEBI" id="CHEBI:132523"/>
        <dbReference type="EC" id="2.4.1.256"/>
    </reaction>
    <physiologicalReaction direction="left-to-right" evidence="13">
        <dbReference type="Rhea" id="RHEA:29544"/>
    </physiologicalReaction>
</comment>
<dbReference type="GO" id="GO:0006488">
    <property type="term" value="P:dolichol-linked oligosaccharide biosynthetic process"/>
    <property type="evidence" value="ECO:0007669"/>
    <property type="project" value="InterPro"/>
</dbReference>
<comment type="similarity">
    <text evidence="3">Belongs to the ALG10 glucosyltransferase family.</text>
</comment>
<dbReference type="Pfam" id="PF04922">
    <property type="entry name" value="DIE2_ALG10"/>
    <property type="match status" value="1"/>
</dbReference>
<evidence type="ECO:0000256" key="12">
    <source>
        <dbReference type="ARBA" id="ARBA00044727"/>
    </source>
</evidence>
<feature type="transmembrane region" description="Helical" evidence="14">
    <location>
        <begin position="275"/>
        <end position="295"/>
    </location>
</feature>
<comment type="function">
    <text evidence="12">Dol-P-Glc:Glc(2)Man(9)GlcNAc(2)-PP-Dol alpha-1,2-glucosyltransferase that operates in the biosynthetic pathway of dolichol-linked oligosaccharides, the glycan precursors employed in protein asparagine (N)-glycosylation. The assembly of dolichol-linked oligosaccharides begins on the cytosolic side of the endoplasmic reticulum membrane and finishes in its lumen. The sequential addition of sugars to dolichol pyrophosphate produces dolichol-linked oligosaccharides containing fourteen sugars, including two GlcNAcs, nine mannoses and three glucoses. Once assembled, the oligosaccharide is transferred from the lipid to nascent proteins by oligosaccharyltransferases. In the lumen of the endoplasmic reticulum, adds the third and last glucose residue from dolichyl phosphate glucose (Dol-P-Glc) onto the lipid-linked oligosaccharide intermediate Glc(2)Man(9)GlcNAc(2)-PP-Dol to produce Glc(3)Man(9)GlcNAc(2)-PP-Dol.</text>
</comment>
<dbReference type="InterPro" id="IPR016900">
    <property type="entry name" value="Alg10"/>
</dbReference>
<comment type="pathway">
    <text evidence="2">Protein modification; protein glycosylation.</text>
</comment>
<evidence type="ECO:0000256" key="10">
    <source>
        <dbReference type="ARBA" id="ARBA00022989"/>
    </source>
</evidence>
<keyword evidence="7" id="KW-0808">Transferase</keyword>
<feature type="non-terminal residue" evidence="15">
    <location>
        <position position="1"/>
    </location>
</feature>
<evidence type="ECO:0000313" key="15">
    <source>
        <dbReference type="EMBL" id="CRZ11563.1"/>
    </source>
</evidence>
<evidence type="ECO:0000256" key="4">
    <source>
        <dbReference type="ARBA" id="ARBA00011967"/>
    </source>
</evidence>
<keyword evidence="9" id="KW-0256">Endoplasmic reticulum</keyword>
<dbReference type="PIRSF" id="PIRSF028810">
    <property type="entry name" value="Alpha1_2_glucosyltferase_Alg10"/>
    <property type="match status" value="1"/>
</dbReference>
<dbReference type="GO" id="GO:0106073">
    <property type="term" value="F:dolichyl pyrophosphate Glc2Man9GlcNAc2 alpha-1,2-glucosyltransferase activity"/>
    <property type="evidence" value="ECO:0007669"/>
    <property type="project" value="UniProtKB-EC"/>
</dbReference>
<evidence type="ECO:0000256" key="11">
    <source>
        <dbReference type="ARBA" id="ARBA00023136"/>
    </source>
</evidence>
<organism evidence="15">
    <name type="scientific">Spongospora subterranea</name>
    <dbReference type="NCBI Taxonomy" id="70186"/>
    <lineage>
        <taxon>Eukaryota</taxon>
        <taxon>Sar</taxon>
        <taxon>Rhizaria</taxon>
        <taxon>Endomyxa</taxon>
        <taxon>Phytomyxea</taxon>
        <taxon>Plasmodiophorida</taxon>
        <taxon>Plasmodiophoridae</taxon>
        <taxon>Spongospora</taxon>
    </lineage>
</organism>
<dbReference type="PANTHER" id="PTHR12989">
    <property type="entry name" value="ALPHA-1,2-GLUCOSYLTRANSFERASE ALG10"/>
    <property type="match status" value="1"/>
</dbReference>
<keyword evidence="6" id="KW-0328">Glycosyltransferase</keyword>
<evidence type="ECO:0000256" key="13">
    <source>
        <dbReference type="ARBA" id="ARBA00048064"/>
    </source>
</evidence>
<keyword evidence="11 14" id="KW-0472">Membrane</keyword>
<evidence type="ECO:0000256" key="1">
    <source>
        <dbReference type="ARBA" id="ARBA00004477"/>
    </source>
</evidence>
<evidence type="ECO:0000256" key="6">
    <source>
        <dbReference type="ARBA" id="ARBA00022676"/>
    </source>
</evidence>
<protein>
    <recommendedName>
        <fullName evidence="5">Dol-P-Glc:Glc(2)Man(9)GlcNAc(2)-PP-Dol alpha-1,2-glucosyltransferase</fullName>
        <ecNumber evidence="4">2.4.1.256</ecNumber>
    </recommendedName>
</protein>
<dbReference type="EC" id="2.4.1.256" evidence="4"/>
<sequence length="422" mass="48876">VRLEKIMKITLSVIVLFLSMVPLLVYLVNKIVPDPYMDEIFHHSQTSAYCHGHWGYWNPGLTTPPGSYILPLITRACNRIQDMRLINTAWLAIAALSVWLALEQSQGLGPERRLLKTVETISHPILLFHTLLYYTDIPSLAITLITIISIRYRYTTISAVIASISILFRQTNIIWLMFACLERLIKDYGQSDSPIQMIRSCLKNFRAILWEYGAIIVLALGCVMAAIVNGSIVLGDKSHHIAMVHLVHPLYFSLFTCLAQWRLPHLPTIPFLKSAALVPILAFIIHHTTFAHPFILSDNRHYVFYIWKNFFTQFPIFRYLLIPLYIWSYSVISSLFNDNRKPFLWQIAFWFCTCLALVPTPLIDPRYYIVPFVLISLEESRASNQKLLLNISLNMMVNLITIYIFLFRPFTWVDGSIARFMW</sequence>
<name>A0A0H5RC04_9EUKA</name>
<evidence type="ECO:0000256" key="9">
    <source>
        <dbReference type="ARBA" id="ARBA00022824"/>
    </source>
</evidence>
<evidence type="ECO:0000256" key="5">
    <source>
        <dbReference type="ARBA" id="ARBA00018512"/>
    </source>
</evidence>
<feature type="transmembrane region" description="Helical" evidence="14">
    <location>
        <begin position="343"/>
        <end position="363"/>
    </location>
</feature>
<feature type="transmembrane region" description="Helical" evidence="14">
    <location>
        <begin position="131"/>
        <end position="150"/>
    </location>
</feature>
<keyword evidence="8 14" id="KW-0812">Transmembrane</keyword>
<reference evidence="15" key="1">
    <citation type="submission" date="2015-04" db="EMBL/GenBank/DDBJ databases">
        <title>The genome sequence of the plant pathogenic Rhizarian Plasmodiophora brassicae reveals insights in its biotrophic life cycle and the origin of chitin synthesis.</title>
        <authorList>
            <person name="Schwelm A."/>
            <person name="Fogelqvist J."/>
            <person name="Knaust A."/>
            <person name="Julke S."/>
            <person name="Lilja T."/>
            <person name="Dhandapani V."/>
            <person name="Bonilla-Rosso G."/>
            <person name="Karlsson M."/>
            <person name="Shevchenko A."/>
            <person name="Choi S.R."/>
            <person name="Kim H.G."/>
            <person name="Park J.Y."/>
            <person name="Lim Y.P."/>
            <person name="Ludwig-Muller J."/>
            <person name="Dixelius C."/>
        </authorList>
    </citation>
    <scope>NUCLEOTIDE SEQUENCE</scope>
    <source>
        <tissue evidence="15">Potato root galls</tissue>
    </source>
</reference>
<keyword evidence="10 14" id="KW-1133">Transmembrane helix</keyword>
<dbReference type="EMBL" id="HACM01011121">
    <property type="protein sequence ID" value="CRZ11563.1"/>
    <property type="molecule type" value="Transcribed_RNA"/>
</dbReference>
<comment type="subcellular location">
    <subcellularLocation>
        <location evidence="1">Endoplasmic reticulum membrane</location>
        <topology evidence="1">Multi-pass membrane protein</topology>
    </subcellularLocation>
</comment>
<evidence type="ECO:0000256" key="7">
    <source>
        <dbReference type="ARBA" id="ARBA00022679"/>
    </source>
</evidence>
<evidence type="ECO:0000256" key="3">
    <source>
        <dbReference type="ARBA" id="ARBA00010600"/>
    </source>
</evidence>
<proteinExistence type="inferred from homology"/>
<feature type="transmembrane region" description="Helical" evidence="14">
    <location>
        <begin position="6"/>
        <end position="28"/>
    </location>
</feature>
<feature type="transmembrane region" description="Helical" evidence="14">
    <location>
        <begin position="246"/>
        <end position="263"/>
    </location>
</feature>
<dbReference type="GO" id="GO:0005789">
    <property type="term" value="C:endoplasmic reticulum membrane"/>
    <property type="evidence" value="ECO:0007669"/>
    <property type="project" value="UniProtKB-SubCell"/>
</dbReference>